<proteinExistence type="predicted"/>
<evidence type="ECO:0000256" key="1">
    <source>
        <dbReference type="SAM" id="MobiDB-lite"/>
    </source>
</evidence>
<sequence>MSEDEDAPESSSTRSSGSAPGDAGDHRLCAIQQPAAEGREIAPQAGHRRQAQGKESGETPRGRQRPHDARRVRIELHLRACRRPERLERGGAVKKWQTQEEHFQEFNEACEHREEEPRFSKRPRFQRREEIPLCGLRFDV</sequence>
<comment type="caution">
    <text evidence="2">The sequence shown here is derived from an EMBL/GenBank/DDBJ whole genome shotgun (WGS) entry which is preliminary data.</text>
</comment>
<dbReference type="Proteomes" id="UP000186136">
    <property type="component" value="Unassembled WGS sequence"/>
</dbReference>
<protein>
    <submittedName>
        <fullName evidence="2">Uncharacterized protein</fullName>
    </submittedName>
</protein>
<evidence type="ECO:0000313" key="2">
    <source>
        <dbReference type="EMBL" id="GAV29209.1"/>
    </source>
</evidence>
<accession>A0A1Q2YI35</accession>
<name>A0A1Q2YI35_9ASCO</name>
<organism evidence="2 3">
    <name type="scientific">Pichia membranifaciens</name>
    <dbReference type="NCBI Taxonomy" id="4926"/>
    <lineage>
        <taxon>Eukaryota</taxon>
        <taxon>Fungi</taxon>
        <taxon>Dikarya</taxon>
        <taxon>Ascomycota</taxon>
        <taxon>Saccharomycotina</taxon>
        <taxon>Pichiomycetes</taxon>
        <taxon>Pichiales</taxon>
        <taxon>Pichiaceae</taxon>
        <taxon>Pichia</taxon>
    </lineage>
</organism>
<gene>
    <name evidence="2" type="ORF">PMKS-002691</name>
</gene>
<evidence type="ECO:0000313" key="3">
    <source>
        <dbReference type="Proteomes" id="UP000186136"/>
    </source>
</evidence>
<feature type="region of interest" description="Disordered" evidence="1">
    <location>
        <begin position="1"/>
        <end position="71"/>
    </location>
</feature>
<reference evidence="2 3" key="1">
    <citation type="submission" date="2016-08" db="EMBL/GenBank/DDBJ databases">
        <title>Whole genome shotgun sequence of Pichia membranifaciens KS47-1.</title>
        <authorList>
            <person name="Konishi M."/>
            <person name="Ishida M."/>
            <person name="Arakawa T."/>
            <person name="Kato Y."/>
            <person name="Horiuchi J."/>
        </authorList>
    </citation>
    <scope>NUCLEOTIDE SEQUENCE [LARGE SCALE GENOMIC DNA]</scope>
    <source>
        <strain evidence="2 3">KS47-1</strain>
    </source>
</reference>
<feature type="compositionally biased region" description="Basic and acidic residues" evidence="1">
    <location>
        <begin position="55"/>
        <end position="71"/>
    </location>
</feature>
<dbReference type="AlphaFoldDB" id="A0A1Q2YI35"/>
<keyword evidence="3" id="KW-1185">Reference proteome</keyword>
<dbReference type="EMBL" id="BDGI01000105">
    <property type="protein sequence ID" value="GAV29209.1"/>
    <property type="molecule type" value="Genomic_DNA"/>
</dbReference>